<accession>A0ABY9PV32</accession>
<keyword evidence="2" id="KW-1185">Reference proteome</keyword>
<evidence type="ECO:0000313" key="1">
    <source>
        <dbReference type="EMBL" id="WMT16744.1"/>
    </source>
</evidence>
<dbReference type="EMBL" id="CP133586">
    <property type="protein sequence ID" value="WMT16744.1"/>
    <property type="molecule type" value="Genomic_DNA"/>
</dbReference>
<sequence>MKISKLATDRLLKINWFSDFGKKTSMSDVVLATSLTEAGNYLADPEWENVTLEESNEISGYLAAKHTAVFQDWNDVAKEAKLFFKNDIKPKLPHLNDFDNILLHQCIEWDVLHYLIENFYSEKLKTPLFFNKLISIYECGHIPCGWVGNWPKGHLVIY</sequence>
<organism evidence="1 2">
    <name type="scientific">Serratia fonticola</name>
    <dbReference type="NCBI Taxonomy" id="47917"/>
    <lineage>
        <taxon>Bacteria</taxon>
        <taxon>Pseudomonadati</taxon>
        <taxon>Pseudomonadota</taxon>
        <taxon>Gammaproteobacteria</taxon>
        <taxon>Enterobacterales</taxon>
        <taxon>Yersiniaceae</taxon>
        <taxon>Serratia</taxon>
    </lineage>
</organism>
<dbReference type="Proteomes" id="UP001235341">
    <property type="component" value="Chromosome"/>
</dbReference>
<proteinExistence type="predicted"/>
<gene>
    <name evidence="1" type="ORF">RFB13_10655</name>
</gene>
<reference evidence="1 2" key="1">
    <citation type="submission" date="2023-08" db="EMBL/GenBank/DDBJ databases">
        <title>Complete Genome and Methylome dissection of Serratia fonticola NEB369.</title>
        <authorList>
            <person name="Fomenkov A."/>
            <person name="Roberts R.D."/>
        </authorList>
    </citation>
    <scope>NUCLEOTIDE SEQUENCE [LARGE SCALE GENOMIC DNA]</scope>
    <source>
        <strain evidence="1 2">NEB369</strain>
    </source>
</reference>
<protein>
    <submittedName>
        <fullName evidence="1">Uncharacterized protein</fullName>
    </submittedName>
</protein>
<evidence type="ECO:0000313" key="2">
    <source>
        <dbReference type="Proteomes" id="UP001235341"/>
    </source>
</evidence>
<dbReference type="RefSeq" id="WP_309206471.1">
    <property type="nucleotide sequence ID" value="NZ_CP133586.1"/>
</dbReference>
<name>A0ABY9PV32_SERFO</name>